<dbReference type="EC" id="2.6.1.52" evidence="4"/>
<dbReference type="UniPathway" id="UPA00135">
    <property type="reaction ID" value="UER00197"/>
</dbReference>
<dbReference type="GO" id="GO:0030170">
    <property type="term" value="F:pyridoxal phosphate binding"/>
    <property type="evidence" value="ECO:0007669"/>
    <property type="project" value="TreeGrafter"/>
</dbReference>
<reference evidence="12" key="1">
    <citation type="submission" date="2020-10" db="EMBL/GenBank/DDBJ databases">
        <title>Unveiling of a novel bifunctional photoreceptor, Dualchrome1, isolated from a cosmopolitan green alga.</title>
        <authorList>
            <person name="Suzuki S."/>
            <person name="Kawachi M."/>
        </authorList>
    </citation>
    <scope>NUCLEOTIDE SEQUENCE</scope>
    <source>
        <strain evidence="12">NIES 2893</strain>
    </source>
</reference>
<dbReference type="InterPro" id="IPR015422">
    <property type="entry name" value="PyrdxlP-dep_Trfase_small"/>
</dbReference>
<keyword evidence="5 12" id="KW-0032">Aminotransferase</keyword>
<comment type="catalytic activity">
    <reaction evidence="10">
        <text>O-phospho-L-serine + 2-oxoglutarate = 3-phosphooxypyruvate + L-glutamate</text>
        <dbReference type="Rhea" id="RHEA:14329"/>
        <dbReference type="ChEBI" id="CHEBI:16810"/>
        <dbReference type="ChEBI" id="CHEBI:18110"/>
        <dbReference type="ChEBI" id="CHEBI:29985"/>
        <dbReference type="ChEBI" id="CHEBI:57524"/>
        <dbReference type="EC" id="2.6.1.52"/>
    </reaction>
</comment>
<keyword evidence="13" id="KW-1185">Reference proteome</keyword>
<dbReference type="AlphaFoldDB" id="A0A830H8D0"/>
<evidence type="ECO:0000256" key="1">
    <source>
        <dbReference type="ARBA" id="ARBA00001933"/>
    </source>
</evidence>
<comment type="similarity">
    <text evidence="3">Belongs to the class-V pyridoxal-phosphate-dependent aminotransferase family. SerC subfamily.</text>
</comment>
<dbReference type="InterPro" id="IPR000192">
    <property type="entry name" value="Aminotrans_V_dom"/>
</dbReference>
<feature type="domain" description="Aminotransferase class V" evidence="11">
    <location>
        <begin position="39"/>
        <end position="309"/>
    </location>
</feature>
<dbReference type="Gene3D" id="3.40.640.10">
    <property type="entry name" value="Type I PLP-dependent aspartate aminotransferase-like (Major domain)"/>
    <property type="match status" value="1"/>
</dbReference>
<evidence type="ECO:0000313" key="13">
    <source>
        <dbReference type="Proteomes" id="UP000660262"/>
    </source>
</evidence>
<dbReference type="NCBIfam" id="NF003764">
    <property type="entry name" value="PRK05355.1"/>
    <property type="match status" value="1"/>
</dbReference>
<dbReference type="InterPro" id="IPR015421">
    <property type="entry name" value="PyrdxlP-dep_Trfase_major"/>
</dbReference>
<evidence type="ECO:0000256" key="6">
    <source>
        <dbReference type="ARBA" id="ARBA00022605"/>
    </source>
</evidence>
<dbReference type="PIRSF" id="PIRSF000525">
    <property type="entry name" value="SerC"/>
    <property type="match status" value="1"/>
</dbReference>
<accession>A0A830H8D0</accession>
<gene>
    <name evidence="12" type="ORF">PPROV_000134900</name>
</gene>
<dbReference type="PANTHER" id="PTHR43247">
    <property type="entry name" value="PHOSPHOSERINE AMINOTRANSFERASE"/>
    <property type="match status" value="1"/>
</dbReference>
<evidence type="ECO:0000256" key="10">
    <source>
        <dbReference type="ARBA" id="ARBA00049007"/>
    </source>
</evidence>
<evidence type="ECO:0000256" key="3">
    <source>
        <dbReference type="ARBA" id="ARBA00006904"/>
    </source>
</evidence>
<dbReference type="Proteomes" id="UP000660262">
    <property type="component" value="Unassembled WGS sequence"/>
</dbReference>
<evidence type="ECO:0000256" key="5">
    <source>
        <dbReference type="ARBA" id="ARBA00022576"/>
    </source>
</evidence>
<dbReference type="OrthoDB" id="1703350at2759"/>
<comment type="pathway">
    <text evidence="2">Amino-acid biosynthesis; L-serine biosynthesis; L-serine from 3-phospho-D-glycerate: step 2/3.</text>
</comment>
<evidence type="ECO:0000313" key="12">
    <source>
        <dbReference type="EMBL" id="GHP02593.1"/>
    </source>
</evidence>
<evidence type="ECO:0000256" key="7">
    <source>
        <dbReference type="ARBA" id="ARBA00022679"/>
    </source>
</evidence>
<dbReference type="InterPro" id="IPR015424">
    <property type="entry name" value="PyrdxlP-dep_Trfase"/>
</dbReference>
<dbReference type="HAMAP" id="MF_00160">
    <property type="entry name" value="SerC_aminotrans_5"/>
    <property type="match status" value="1"/>
</dbReference>
<dbReference type="GO" id="GO:0005737">
    <property type="term" value="C:cytoplasm"/>
    <property type="evidence" value="ECO:0007669"/>
    <property type="project" value="TreeGrafter"/>
</dbReference>
<evidence type="ECO:0000259" key="11">
    <source>
        <dbReference type="Pfam" id="PF00266"/>
    </source>
</evidence>
<protein>
    <recommendedName>
        <fullName evidence="4">phosphoserine transaminase</fullName>
        <ecNumber evidence="4">2.6.1.52</ecNumber>
    </recommendedName>
</protein>
<sequence>MQRAQAEFMNFANMGMGVIEITNLDSEGATHPGEARHPLQQMMLDTEHKLRTALDIPSSYRVLFMHGGAVGQFSAVPLNLLDDKRKADYVQMGFWTKRAAAEASKYCDVATPVTFDKRIQPVAEWKHAIRADASYVHICANETVQGMEYLEDPEWDDTMPPLVCDATSTLLSRPMDVARYGLIYSSGGKNLPAGLCVVIVRESLLAERQAHALCPQILDYRLNGGGLTPKSSVFESRPNTPPTFGVYMLGLILDDLLGAKRGLAAVQKWVASRAAKVYDAVEASGGFYSNNVEENSRSHMNVVFRIGGEGAGDLSVEKRFVAEATEAGLFALFGHPVEGGCRVTLYNGVEDASVDAVVAFMRAFLARHRAPAGVAAA</sequence>
<comment type="caution">
    <text evidence="12">The sequence shown here is derived from an EMBL/GenBank/DDBJ whole genome shotgun (WGS) entry which is preliminary data.</text>
</comment>
<keyword evidence="7 12" id="KW-0808">Transferase</keyword>
<organism evidence="12 13">
    <name type="scientific">Pycnococcus provasolii</name>
    <dbReference type="NCBI Taxonomy" id="41880"/>
    <lineage>
        <taxon>Eukaryota</taxon>
        <taxon>Viridiplantae</taxon>
        <taxon>Chlorophyta</taxon>
        <taxon>Pseudoscourfieldiophyceae</taxon>
        <taxon>Pseudoscourfieldiales</taxon>
        <taxon>Pycnococcaceae</taxon>
        <taxon>Pycnococcus</taxon>
    </lineage>
</organism>
<dbReference type="GO" id="GO:0006564">
    <property type="term" value="P:L-serine biosynthetic process"/>
    <property type="evidence" value="ECO:0007669"/>
    <property type="project" value="UniProtKB-KW"/>
</dbReference>
<dbReference type="Gene3D" id="3.90.1150.10">
    <property type="entry name" value="Aspartate Aminotransferase, domain 1"/>
    <property type="match status" value="1"/>
</dbReference>
<keyword evidence="9" id="KW-0718">Serine biosynthesis</keyword>
<evidence type="ECO:0000256" key="8">
    <source>
        <dbReference type="ARBA" id="ARBA00022898"/>
    </source>
</evidence>
<dbReference type="EMBL" id="BNJQ01000003">
    <property type="protein sequence ID" value="GHP02593.1"/>
    <property type="molecule type" value="Genomic_DNA"/>
</dbReference>
<comment type="cofactor">
    <cofactor evidence="1">
        <name>pyridoxal 5'-phosphate</name>
        <dbReference type="ChEBI" id="CHEBI:597326"/>
    </cofactor>
</comment>
<evidence type="ECO:0000256" key="4">
    <source>
        <dbReference type="ARBA" id="ARBA00013030"/>
    </source>
</evidence>
<keyword evidence="8" id="KW-0663">Pyridoxal phosphate</keyword>
<dbReference type="Pfam" id="PF00266">
    <property type="entry name" value="Aminotran_5"/>
    <property type="match status" value="1"/>
</dbReference>
<dbReference type="SUPFAM" id="SSF53383">
    <property type="entry name" value="PLP-dependent transferases"/>
    <property type="match status" value="1"/>
</dbReference>
<name>A0A830H8D0_9CHLO</name>
<dbReference type="PANTHER" id="PTHR43247:SF1">
    <property type="entry name" value="PHOSPHOSERINE AMINOTRANSFERASE"/>
    <property type="match status" value="1"/>
</dbReference>
<proteinExistence type="inferred from homology"/>
<dbReference type="GO" id="GO:0004648">
    <property type="term" value="F:O-phospho-L-serine:2-oxoglutarate aminotransferase activity"/>
    <property type="evidence" value="ECO:0007669"/>
    <property type="project" value="UniProtKB-EC"/>
</dbReference>
<dbReference type="InterPro" id="IPR022278">
    <property type="entry name" value="Pser_aminoTfrase"/>
</dbReference>
<keyword evidence="6" id="KW-0028">Amino-acid biosynthesis</keyword>
<evidence type="ECO:0000256" key="9">
    <source>
        <dbReference type="ARBA" id="ARBA00023299"/>
    </source>
</evidence>
<evidence type="ECO:0000256" key="2">
    <source>
        <dbReference type="ARBA" id="ARBA00005099"/>
    </source>
</evidence>